<organism evidence="3 4">
    <name type="scientific">Prorocentrum cordatum</name>
    <dbReference type="NCBI Taxonomy" id="2364126"/>
    <lineage>
        <taxon>Eukaryota</taxon>
        <taxon>Sar</taxon>
        <taxon>Alveolata</taxon>
        <taxon>Dinophyceae</taxon>
        <taxon>Prorocentrales</taxon>
        <taxon>Prorocentraceae</taxon>
        <taxon>Prorocentrum</taxon>
    </lineage>
</organism>
<evidence type="ECO:0000256" key="2">
    <source>
        <dbReference type="SAM" id="SignalP"/>
    </source>
</evidence>
<evidence type="ECO:0000313" key="3">
    <source>
        <dbReference type="EMBL" id="CAK0893725.1"/>
    </source>
</evidence>
<dbReference type="EMBL" id="CAUYUJ010019795">
    <property type="protein sequence ID" value="CAK0893725.1"/>
    <property type="molecule type" value="Genomic_DNA"/>
</dbReference>
<comment type="caution">
    <text evidence="3">The sequence shown here is derived from an EMBL/GenBank/DDBJ whole genome shotgun (WGS) entry which is preliminary data.</text>
</comment>
<feature type="chain" id="PRO_5046137983" evidence="2">
    <location>
        <begin position="21"/>
        <end position="1397"/>
    </location>
</feature>
<name>A0ABN9X344_9DINO</name>
<feature type="region of interest" description="Disordered" evidence="1">
    <location>
        <begin position="164"/>
        <end position="238"/>
    </location>
</feature>
<dbReference type="Proteomes" id="UP001189429">
    <property type="component" value="Unassembled WGS sequence"/>
</dbReference>
<feature type="compositionally biased region" description="Low complexity" evidence="1">
    <location>
        <begin position="188"/>
        <end position="206"/>
    </location>
</feature>
<reference evidence="3" key="1">
    <citation type="submission" date="2023-10" db="EMBL/GenBank/DDBJ databases">
        <authorList>
            <person name="Chen Y."/>
            <person name="Shah S."/>
            <person name="Dougan E. K."/>
            <person name="Thang M."/>
            <person name="Chan C."/>
        </authorList>
    </citation>
    <scope>NUCLEOTIDE SEQUENCE [LARGE SCALE GENOMIC DNA]</scope>
</reference>
<evidence type="ECO:0000313" key="4">
    <source>
        <dbReference type="Proteomes" id="UP001189429"/>
    </source>
</evidence>
<feature type="compositionally biased region" description="Low complexity" evidence="1">
    <location>
        <begin position="1159"/>
        <end position="1171"/>
    </location>
</feature>
<evidence type="ECO:0000256" key="1">
    <source>
        <dbReference type="SAM" id="MobiDB-lite"/>
    </source>
</evidence>
<sequence>MRITISFLGLLLASSRAGLGDCSSFRAAQPWHPHLARVQAAGGAADLSRRAPEAPEGVPSLLQLGSGGPGCDCEGQQRAAAPLGQQGFLQPGPGFPAVPDYAQADRAGPAAMSGDGTGAPRRRVYWVCQCKEWNWCDRRATCKSCGKEAPAWAKRLRAAHLPQADGEGFVQQPRGRSHQRAARRAGDASRTASAASTVPSSAPNSRGRPRGGAKPPPWREERGEQPEEPASSLERRLEEAQARISSLREAVAMEETSEAFQREARAALLAAEASAERAEAELREAQRLGRPPHAVLHGGANAMQKVEKQIAATRAKREQAVQRAGSLRGRIAAIQEELAETESAVEDFDSLLVKLEESKAQTVQQALQRAIEVCGGQQPLETAVGGLVTQVSQLGEMLGRNADGVAPRLLEIMGIIATQSAAISDMLHPAAPAAAASRWADGLGGDGLAVDDEEGPPAPAAGASAPAVQRPPAEAAGQQVRPGPPTQRASPAVGPYGPAAARGQSGAALGAWPQPGKAERRILEDARDEHEDDQALATLAAAGGYAPMAAAGFTPSALEARVGRAVPACEKAAGLLRAGLDVLGIYGNTCDRALEVLEAHIAREDAHLIAEDLIHKAGPTTSLTWGRTVTGEADGELRGGRVTARPCDFPVDAAVLTLCSIGWYFRSERCLITDEWDMTLMGLLELGTEASLGARRASVRHEMRKLASAPSLCGSSFWDVCMELVGPGGELGERQRSGLVSHLTNAHWPQASLHIMFECPMLAAQRRDSVSPALKWSAVRGRPLGGAAREDFARRWLPAPPPPRGPRTDAMSCWRTCRPPDVKPNGKLCEDGSAVGLQFYAWGHAGWAIAQCDDDGSLVAGVYVTVRRALQPQQAARGGEGFAVWKVEVHAGPAVEEVLIGCHGTAESHHRELAYATGPTKANAHPWRSPAALGPGGARANKVAAHGNMQAVPDGLRTEAQWRGTLHASCSDVLGARLHAEAAIVWRDIAEKDSDCFLVSDEKQWVRFADLEERAEQATACRPTEQQPRVESVRSVASAVGLSFTTAGACCLGHSLAYALCGGGEEPQELVACSRCGAYAVLGSRAGGRPELKAVAGIGPRVATLAACGLIEQCLAERALAASSTAEDRRDRPRRPGAGLCEGRATSQGRRADLAQGTPQYDQAAASAYASQPPPPYVGEGLGQQGELTQEEALAQRQEVLQLQQQVGLMEHRMEQMEARAAPRSQEALERTLPPQSAFQARLPMLRPANGEARLAQFGQLQQTLAAQGQQLAPFAGAPQAAAVPAGLPLAQMQQVPVALGAPAPPFGTPMVMQPAYAAAVEQQWLQQAAYEQQRQALQVQQLAEQEALAQAMPQAMPQTMPQTMPQAMPQAQLLEPWGGQQGQPEAVPATVPFVLR</sequence>
<keyword evidence="2" id="KW-0732">Signal</keyword>
<feature type="region of interest" description="Disordered" evidence="1">
    <location>
        <begin position="444"/>
        <end position="515"/>
    </location>
</feature>
<accession>A0ABN9X344</accession>
<protein>
    <submittedName>
        <fullName evidence="3">Uncharacterized protein</fullName>
    </submittedName>
</protein>
<feature type="region of interest" description="Disordered" evidence="1">
    <location>
        <begin position="1122"/>
        <end position="1179"/>
    </location>
</feature>
<proteinExistence type="predicted"/>
<gene>
    <name evidence="3" type="ORF">PCOR1329_LOCUS72982</name>
</gene>
<keyword evidence="4" id="KW-1185">Reference proteome</keyword>
<feature type="signal peptide" evidence="2">
    <location>
        <begin position="1"/>
        <end position="20"/>
    </location>
</feature>